<comment type="caution">
    <text evidence="2">The sequence shown here is derived from an EMBL/GenBank/DDBJ whole genome shotgun (WGS) entry which is preliminary data.</text>
</comment>
<dbReference type="PANTHER" id="PTHR11079">
    <property type="entry name" value="CYTOSINE DEAMINASE FAMILY MEMBER"/>
    <property type="match status" value="1"/>
</dbReference>
<evidence type="ECO:0000313" key="2">
    <source>
        <dbReference type="EMBL" id="GAA3837899.1"/>
    </source>
</evidence>
<evidence type="ECO:0000259" key="1">
    <source>
        <dbReference type="PROSITE" id="PS51747"/>
    </source>
</evidence>
<sequence length="164" mass="17553">MADTTAEGPEGAAFPSGRTDRRWLERTVELSRECPPSATAFAVGAVVVGGDGQVVATGYSRESHPLDHAEEAVLAKIARDDPRLASATLYSSLEPCSTRSSRPRSCTELILASGIRRVVFAWREPDLFVDCVGAETLRAAGVEVVEIPELAARAREVNVRLFGA</sequence>
<proteinExistence type="predicted"/>
<protein>
    <recommendedName>
        <fullName evidence="1">CMP/dCMP-type deaminase domain-containing protein</fullName>
    </recommendedName>
</protein>
<feature type="domain" description="CMP/dCMP-type deaminase" evidence="1">
    <location>
        <begin position="18"/>
        <end position="144"/>
    </location>
</feature>
<dbReference type="Pfam" id="PF00383">
    <property type="entry name" value="dCMP_cyt_deam_1"/>
    <property type="match status" value="1"/>
</dbReference>
<dbReference type="PANTHER" id="PTHR11079:SF162">
    <property type="entry name" value="RIBOFLAVIN BIOSYNTHESIS PROTEIN PYRD, CHLOROPLASTIC"/>
    <property type="match status" value="1"/>
</dbReference>
<dbReference type="PROSITE" id="PS51747">
    <property type="entry name" value="CYT_DCMP_DEAMINASES_2"/>
    <property type="match status" value="1"/>
</dbReference>
<name>A0ABP7J9L0_9ACTN</name>
<dbReference type="EMBL" id="BAAAZR010000040">
    <property type="protein sequence ID" value="GAA3837899.1"/>
    <property type="molecule type" value="Genomic_DNA"/>
</dbReference>
<dbReference type="Proteomes" id="UP001500888">
    <property type="component" value="Unassembled WGS sequence"/>
</dbReference>
<reference evidence="3" key="1">
    <citation type="journal article" date="2019" name="Int. J. Syst. Evol. Microbiol.">
        <title>The Global Catalogue of Microorganisms (GCM) 10K type strain sequencing project: providing services to taxonomists for standard genome sequencing and annotation.</title>
        <authorList>
            <consortium name="The Broad Institute Genomics Platform"/>
            <consortium name="The Broad Institute Genome Sequencing Center for Infectious Disease"/>
            <person name="Wu L."/>
            <person name="Ma J."/>
        </authorList>
    </citation>
    <scope>NUCLEOTIDE SEQUENCE [LARGE SCALE GENOMIC DNA]</scope>
    <source>
        <strain evidence="3">JCM 16908</strain>
    </source>
</reference>
<organism evidence="2 3">
    <name type="scientific">Sphaerisporangium flaviroseum</name>
    <dbReference type="NCBI Taxonomy" id="509199"/>
    <lineage>
        <taxon>Bacteria</taxon>
        <taxon>Bacillati</taxon>
        <taxon>Actinomycetota</taxon>
        <taxon>Actinomycetes</taxon>
        <taxon>Streptosporangiales</taxon>
        <taxon>Streptosporangiaceae</taxon>
        <taxon>Sphaerisporangium</taxon>
    </lineage>
</organism>
<dbReference type="InterPro" id="IPR002125">
    <property type="entry name" value="CMP_dCMP_dom"/>
</dbReference>
<dbReference type="SUPFAM" id="SSF53927">
    <property type="entry name" value="Cytidine deaminase-like"/>
    <property type="match status" value="1"/>
</dbReference>
<evidence type="ECO:0000313" key="3">
    <source>
        <dbReference type="Proteomes" id="UP001500888"/>
    </source>
</evidence>
<gene>
    <name evidence="2" type="ORF">GCM10022226_70090</name>
</gene>
<dbReference type="InterPro" id="IPR016193">
    <property type="entry name" value="Cytidine_deaminase-like"/>
</dbReference>
<accession>A0ABP7J9L0</accession>
<keyword evidence="3" id="KW-1185">Reference proteome</keyword>
<dbReference type="RefSeq" id="WP_344950592.1">
    <property type="nucleotide sequence ID" value="NZ_BAAAZR010000040.1"/>
</dbReference>
<dbReference type="Gene3D" id="3.40.140.10">
    <property type="entry name" value="Cytidine Deaminase, domain 2"/>
    <property type="match status" value="1"/>
</dbReference>